<dbReference type="Proteomes" id="UP001218188">
    <property type="component" value="Unassembled WGS sequence"/>
</dbReference>
<feature type="non-terminal residue" evidence="1">
    <location>
        <position position="90"/>
    </location>
</feature>
<comment type="caution">
    <text evidence="1">The sequence shown here is derived from an EMBL/GenBank/DDBJ whole genome shotgun (WGS) entry which is preliminary data.</text>
</comment>
<dbReference type="EMBL" id="JARJCM010000377">
    <property type="protein sequence ID" value="KAJ7017816.1"/>
    <property type="molecule type" value="Genomic_DNA"/>
</dbReference>
<accession>A0AAD6S053</accession>
<evidence type="ECO:0000313" key="2">
    <source>
        <dbReference type="Proteomes" id="UP001218188"/>
    </source>
</evidence>
<evidence type="ECO:0000313" key="1">
    <source>
        <dbReference type="EMBL" id="KAJ7017816.1"/>
    </source>
</evidence>
<feature type="non-terminal residue" evidence="1">
    <location>
        <position position="1"/>
    </location>
</feature>
<sequence length="90" mass="10564">FKFNAQHDCHSAECDATRVRLHMQERVESVQTENYAVHKPLDRFFINSHAFHNTHLLRATLGRDVIGPIPLFPNHQEMHHELAAELREKQ</sequence>
<organism evidence="1 2">
    <name type="scientific">Mycena alexandri</name>
    <dbReference type="NCBI Taxonomy" id="1745969"/>
    <lineage>
        <taxon>Eukaryota</taxon>
        <taxon>Fungi</taxon>
        <taxon>Dikarya</taxon>
        <taxon>Basidiomycota</taxon>
        <taxon>Agaricomycotina</taxon>
        <taxon>Agaricomycetes</taxon>
        <taxon>Agaricomycetidae</taxon>
        <taxon>Agaricales</taxon>
        <taxon>Marasmiineae</taxon>
        <taxon>Mycenaceae</taxon>
        <taxon>Mycena</taxon>
    </lineage>
</organism>
<gene>
    <name evidence="1" type="ORF">C8F04DRAFT_911350</name>
</gene>
<dbReference type="AlphaFoldDB" id="A0AAD6S053"/>
<reference evidence="1" key="1">
    <citation type="submission" date="2023-03" db="EMBL/GenBank/DDBJ databases">
        <title>Massive genome expansion in bonnet fungi (Mycena s.s.) driven by repeated elements and novel gene families across ecological guilds.</title>
        <authorList>
            <consortium name="Lawrence Berkeley National Laboratory"/>
            <person name="Harder C.B."/>
            <person name="Miyauchi S."/>
            <person name="Viragh M."/>
            <person name="Kuo A."/>
            <person name="Thoen E."/>
            <person name="Andreopoulos B."/>
            <person name="Lu D."/>
            <person name="Skrede I."/>
            <person name="Drula E."/>
            <person name="Henrissat B."/>
            <person name="Morin E."/>
            <person name="Kohler A."/>
            <person name="Barry K."/>
            <person name="LaButti K."/>
            <person name="Morin E."/>
            <person name="Salamov A."/>
            <person name="Lipzen A."/>
            <person name="Mereny Z."/>
            <person name="Hegedus B."/>
            <person name="Baldrian P."/>
            <person name="Stursova M."/>
            <person name="Weitz H."/>
            <person name="Taylor A."/>
            <person name="Grigoriev I.V."/>
            <person name="Nagy L.G."/>
            <person name="Martin F."/>
            <person name="Kauserud H."/>
        </authorList>
    </citation>
    <scope>NUCLEOTIDE SEQUENCE</scope>
    <source>
        <strain evidence="1">CBHHK200</strain>
    </source>
</reference>
<name>A0AAD6S053_9AGAR</name>
<keyword evidence="2" id="KW-1185">Reference proteome</keyword>
<proteinExistence type="predicted"/>
<protein>
    <submittedName>
        <fullName evidence="1">Uncharacterized protein</fullName>
    </submittedName>
</protein>